<accession>A0AAQ1HJD5</accession>
<dbReference type="Pfam" id="PF18722">
    <property type="entry name" value="MazG_C"/>
    <property type="match status" value="1"/>
</dbReference>
<dbReference type="EMBL" id="FOLS01000003">
    <property type="protein sequence ID" value="SFC12286.1"/>
    <property type="molecule type" value="Genomic_DNA"/>
</dbReference>
<reference evidence="2 3" key="1">
    <citation type="submission" date="2016-10" db="EMBL/GenBank/DDBJ databases">
        <authorList>
            <person name="Varghese N."/>
            <person name="Submissions S."/>
        </authorList>
    </citation>
    <scope>NUCLEOTIDE SEQUENCE [LARGE SCALE GENOMIC DNA]</scope>
    <source>
        <strain evidence="2 3">LMG 18378</strain>
    </source>
</reference>
<protein>
    <submittedName>
        <fullName evidence="2">MazG nucleotide pyrophosphohydrolase domain-containing protein</fullName>
    </submittedName>
</protein>
<sequence>MTLVSFLSDYERDIEPTDTLGEDADELIVFGLFGEVGSVLSVSKKARRDAGAFDTNHSFIEELGDVLWYFCRLCNRKGLTLSTVAAPFISGKPYQIAPTGIKRFPLALVPSPVEISVIEASTALGKNAAVILEKSETTIDQAALSSFFESYIALMSASGVSFKAVVDFNLDKSLSRFSPIDLSSSPDFDAEEHIDEQLPREFEIEVSQRSNGKTYMKMHGVFIGDPLTDNIAVEDGYRFHDVFHMAYAAILHWSPVFRALLKQKRKSNPGVDESQDGGRAIVIEEGLSAWVFSLAKENDYFEGQDRISFDVLKTVKQFVKGYEVERCSYKLFEKAILDGYSVFRELKKYKQGTIIGSRIERSITFRPAEGCK</sequence>
<proteinExistence type="predicted"/>
<keyword evidence="3" id="KW-1185">Reference proteome</keyword>
<evidence type="ECO:0000259" key="1">
    <source>
        <dbReference type="Pfam" id="PF18722"/>
    </source>
</evidence>
<evidence type="ECO:0000313" key="2">
    <source>
        <dbReference type="EMBL" id="SFC12286.1"/>
    </source>
</evidence>
<dbReference type="Gene3D" id="1.10.287.1080">
    <property type="entry name" value="MazG-like"/>
    <property type="match status" value="1"/>
</dbReference>
<dbReference type="CDD" id="cd11541">
    <property type="entry name" value="NTP-PPase_u4"/>
    <property type="match status" value="1"/>
</dbReference>
<dbReference type="InterPro" id="IPR011379">
    <property type="entry name" value="MazG-related_GP37"/>
</dbReference>
<organism evidence="2 3">
    <name type="scientific">Pseudomonas citronellolis</name>
    <dbReference type="NCBI Taxonomy" id="53408"/>
    <lineage>
        <taxon>Bacteria</taxon>
        <taxon>Pseudomonadati</taxon>
        <taxon>Pseudomonadota</taxon>
        <taxon>Gammaproteobacteria</taxon>
        <taxon>Pseudomonadales</taxon>
        <taxon>Pseudomonadaceae</taxon>
        <taxon>Pseudomonas</taxon>
    </lineage>
</organism>
<dbReference type="RefSeq" id="WP_074977346.1">
    <property type="nucleotide sequence ID" value="NZ_FOLS01000003.1"/>
</dbReference>
<evidence type="ECO:0000313" key="3">
    <source>
        <dbReference type="Proteomes" id="UP000183385"/>
    </source>
</evidence>
<comment type="caution">
    <text evidence="2">The sequence shown here is derived from an EMBL/GenBank/DDBJ whole genome shotgun (WGS) entry which is preliminary data.</text>
</comment>
<dbReference type="SUPFAM" id="SSF101386">
    <property type="entry name" value="all-alpha NTP pyrophosphatases"/>
    <property type="match status" value="1"/>
</dbReference>
<feature type="domain" description="MazG C-terminal" evidence="1">
    <location>
        <begin position="185"/>
        <end position="368"/>
    </location>
</feature>
<gene>
    <name evidence="2" type="ORF">SAMN05216577_1032</name>
</gene>
<name>A0AAQ1HJD5_9PSED</name>
<dbReference type="AlphaFoldDB" id="A0AAQ1HJD5"/>
<dbReference type="Proteomes" id="UP000183385">
    <property type="component" value="Unassembled WGS sequence"/>
</dbReference>
<dbReference type="InterPro" id="IPR041407">
    <property type="entry name" value="MazG_C"/>
</dbReference>